<dbReference type="PaxDb" id="35128-Thaps33376"/>
<dbReference type="PROSITE" id="PS51219">
    <property type="entry name" value="DPCK"/>
    <property type="match status" value="1"/>
</dbReference>
<evidence type="ECO:0000313" key="3">
    <source>
        <dbReference type="EMBL" id="EED93009.1"/>
    </source>
</evidence>
<dbReference type="EMBL" id="CM000641">
    <property type="protein sequence ID" value="EED93009.1"/>
    <property type="molecule type" value="Genomic_DNA"/>
</dbReference>
<dbReference type="GeneID" id="7443757"/>
<sequence>VGLTGGIATGKSTVSSLFSSRQSPQTKDATIAIHEETEFIVIDVDGIAHDILLPEKMGEDSVYNRLVAEFGMGILEESKSKDTANNTSSHPPIDRRKLGDVVFSDRQRRTKLNSITHPKIIKIMLRRIIMEGLNLGRFFNISNKSVSSRRVICVDIPLLFEGGLPMRLLFGTIIVVACNPNLQLERLHKRNPDLTLEQCRQRIASQIPVEEKARKAQLVIRNDGGMQELKSQVMKV</sequence>
<dbReference type="HAMAP" id="MF_00376">
    <property type="entry name" value="Dephospho_CoA_kinase"/>
    <property type="match status" value="1"/>
</dbReference>
<dbReference type="InterPro" id="IPR027417">
    <property type="entry name" value="P-loop_NTPase"/>
</dbReference>
<keyword evidence="2" id="KW-0067">ATP-binding</keyword>
<evidence type="ECO:0000256" key="2">
    <source>
        <dbReference type="ARBA" id="ARBA00022840"/>
    </source>
</evidence>
<reference evidence="3 4" key="2">
    <citation type="journal article" date="2008" name="Nature">
        <title>The Phaeodactylum genome reveals the evolutionary history of diatom genomes.</title>
        <authorList>
            <person name="Bowler C."/>
            <person name="Allen A.E."/>
            <person name="Badger J.H."/>
            <person name="Grimwood J."/>
            <person name="Jabbari K."/>
            <person name="Kuo A."/>
            <person name="Maheswari U."/>
            <person name="Martens C."/>
            <person name="Maumus F."/>
            <person name="Otillar R.P."/>
            <person name="Rayko E."/>
            <person name="Salamov A."/>
            <person name="Vandepoele K."/>
            <person name="Beszteri B."/>
            <person name="Gruber A."/>
            <person name="Heijde M."/>
            <person name="Katinka M."/>
            <person name="Mock T."/>
            <person name="Valentin K."/>
            <person name="Verret F."/>
            <person name="Berges J.A."/>
            <person name="Brownlee C."/>
            <person name="Cadoret J.P."/>
            <person name="Chiovitti A."/>
            <person name="Choi C.J."/>
            <person name="Coesel S."/>
            <person name="De Martino A."/>
            <person name="Detter J.C."/>
            <person name="Durkin C."/>
            <person name="Falciatore A."/>
            <person name="Fournet J."/>
            <person name="Haruta M."/>
            <person name="Huysman M.J."/>
            <person name="Jenkins B.D."/>
            <person name="Jiroutova K."/>
            <person name="Jorgensen R.E."/>
            <person name="Joubert Y."/>
            <person name="Kaplan A."/>
            <person name="Kroger N."/>
            <person name="Kroth P.G."/>
            <person name="La Roche J."/>
            <person name="Lindquist E."/>
            <person name="Lommer M."/>
            <person name="Martin-Jezequel V."/>
            <person name="Lopez P.J."/>
            <person name="Lucas S."/>
            <person name="Mangogna M."/>
            <person name="McGinnis K."/>
            <person name="Medlin L.K."/>
            <person name="Montsant A."/>
            <person name="Oudot-Le Secq M.P."/>
            <person name="Napoli C."/>
            <person name="Obornik M."/>
            <person name="Parker M.S."/>
            <person name="Petit J.L."/>
            <person name="Porcel B.M."/>
            <person name="Poulsen N."/>
            <person name="Robison M."/>
            <person name="Rychlewski L."/>
            <person name="Rynearson T.A."/>
            <person name="Schmutz J."/>
            <person name="Shapiro H."/>
            <person name="Siaut M."/>
            <person name="Stanley M."/>
            <person name="Sussman M.R."/>
            <person name="Taylor A.R."/>
            <person name="Vardi A."/>
            <person name="von Dassow P."/>
            <person name="Vyverman W."/>
            <person name="Willis A."/>
            <person name="Wyrwicz L.S."/>
            <person name="Rokhsar D.S."/>
            <person name="Weissenbach J."/>
            <person name="Armbrust E.V."/>
            <person name="Green B.R."/>
            <person name="Van de Peer Y."/>
            <person name="Grigoriev I.V."/>
        </authorList>
    </citation>
    <scope>NUCLEOTIDE SEQUENCE [LARGE SCALE GENOMIC DNA]</scope>
    <source>
        <strain evidence="3 4">CCMP1335</strain>
    </source>
</reference>
<dbReference type="eggNOG" id="KOG3220">
    <property type="taxonomic scope" value="Eukaryota"/>
</dbReference>
<dbReference type="GO" id="GO:0015937">
    <property type="term" value="P:coenzyme A biosynthetic process"/>
    <property type="evidence" value="ECO:0000318"/>
    <property type="project" value="GO_Central"/>
</dbReference>
<dbReference type="InterPro" id="IPR001977">
    <property type="entry name" value="Depp_CoAkinase"/>
</dbReference>
<dbReference type="NCBIfam" id="TIGR00152">
    <property type="entry name" value="dephospho-CoA kinase"/>
    <property type="match status" value="1"/>
</dbReference>
<keyword evidence="4" id="KW-1185">Reference proteome</keyword>
<dbReference type="PANTHER" id="PTHR10695:SF46">
    <property type="entry name" value="BIFUNCTIONAL COENZYME A SYNTHASE-RELATED"/>
    <property type="match status" value="1"/>
</dbReference>
<dbReference type="STRING" id="35128.B8C064"/>
<feature type="non-terminal residue" evidence="3">
    <location>
        <position position="1"/>
    </location>
</feature>
<dbReference type="OMA" id="RWEMYRA"/>
<keyword evidence="1" id="KW-0547">Nucleotide-binding</keyword>
<evidence type="ECO:0008006" key="5">
    <source>
        <dbReference type="Google" id="ProtNLM"/>
    </source>
</evidence>
<name>B8C064_THAPS</name>
<dbReference type="HOGENOM" id="CLU_057180_0_0_1"/>
<protein>
    <recommendedName>
        <fullName evidence="5">Dephospho-CoA kinase</fullName>
    </recommendedName>
</protein>
<proteinExistence type="inferred from homology"/>
<dbReference type="RefSeq" id="XP_002289472.1">
    <property type="nucleotide sequence ID" value="XM_002289436.1"/>
</dbReference>
<dbReference type="CDD" id="cd02022">
    <property type="entry name" value="DPCK"/>
    <property type="match status" value="1"/>
</dbReference>
<evidence type="ECO:0000313" key="4">
    <source>
        <dbReference type="Proteomes" id="UP000001449"/>
    </source>
</evidence>
<dbReference type="SUPFAM" id="SSF52540">
    <property type="entry name" value="P-loop containing nucleoside triphosphate hydrolases"/>
    <property type="match status" value="1"/>
</dbReference>
<feature type="non-terminal residue" evidence="3">
    <location>
        <position position="236"/>
    </location>
</feature>
<reference evidence="3 4" key="1">
    <citation type="journal article" date="2004" name="Science">
        <title>The genome of the diatom Thalassiosira pseudonana: ecology, evolution, and metabolism.</title>
        <authorList>
            <person name="Armbrust E.V."/>
            <person name="Berges J.A."/>
            <person name="Bowler C."/>
            <person name="Green B.R."/>
            <person name="Martinez D."/>
            <person name="Putnam N.H."/>
            <person name="Zhou S."/>
            <person name="Allen A.E."/>
            <person name="Apt K.E."/>
            <person name="Bechner M."/>
            <person name="Brzezinski M.A."/>
            <person name="Chaal B.K."/>
            <person name="Chiovitti A."/>
            <person name="Davis A.K."/>
            <person name="Demarest M.S."/>
            <person name="Detter J.C."/>
            <person name="Glavina T."/>
            <person name="Goodstein D."/>
            <person name="Hadi M.Z."/>
            <person name="Hellsten U."/>
            <person name="Hildebrand M."/>
            <person name="Jenkins B.D."/>
            <person name="Jurka J."/>
            <person name="Kapitonov V.V."/>
            <person name="Kroger N."/>
            <person name="Lau W.W."/>
            <person name="Lane T.W."/>
            <person name="Larimer F.W."/>
            <person name="Lippmeier J.C."/>
            <person name="Lucas S."/>
            <person name="Medina M."/>
            <person name="Montsant A."/>
            <person name="Obornik M."/>
            <person name="Parker M.S."/>
            <person name="Palenik B."/>
            <person name="Pazour G.J."/>
            <person name="Richardson P.M."/>
            <person name="Rynearson T.A."/>
            <person name="Saito M.A."/>
            <person name="Schwartz D.C."/>
            <person name="Thamatrakoln K."/>
            <person name="Valentin K."/>
            <person name="Vardi A."/>
            <person name="Wilkerson F.P."/>
            <person name="Rokhsar D.S."/>
        </authorList>
    </citation>
    <scope>NUCLEOTIDE SEQUENCE [LARGE SCALE GENOMIC DNA]</scope>
    <source>
        <strain evidence="3 4">CCMP1335</strain>
    </source>
</reference>
<gene>
    <name evidence="3" type="ORF">THAPSDRAFT_33376</name>
</gene>
<dbReference type="GO" id="GO:0005524">
    <property type="term" value="F:ATP binding"/>
    <property type="evidence" value="ECO:0007669"/>
    <property type="project" value="UniProtKB-KW"/>
</dbReference>
<dbReference type="InParanoid" id="B8C064"/>
<organism evidence="3 4">
    <name type="scientific">Thalassiosira pseudonana</name>
    <name type="common">Marine diatom</name>
    <name type="synonym">Cyclotella nana</name>
    <dbReference type="NCBI Taxonomy" id="35128"/>
    <lineage>
        <taxon>Eukaryota</taxon>
        <taxon>Sar</taxon>
        <taxon>Stramenopiles</taxon>
        <taxon>Ochrophyta</taxon>
        <taxon>Bacillariophyta</taxon>
        <taxon>Coscinodiscophyceae</taxon>
        <taxon>Thalassiosirophycidae</taxon>
        <taxon>Thalassiosirales</taxon>
        <taxon>Thalassiosiraceae</taxon>
        <taxon>Thalassiosira</taxon>
    </lineage>
</organism>
<accession>B8C064</accession>
<dbReference type="GO" id="GO:0004140">
    <property type="term" value="F:dephospho-CoA kinase activity"/>
    <property type="evidence" value="ECO:0000318"/>
    <property type="project" value="GO_Central"/>
</dbReference>
<dbReference type="Gene3D" id="3.40.50.300">
    <property type="entry name" value="P-loop containing nucleotide triphosphate hydrolases"/>
    <property type="match status" value="1"/>
</dbReference>
<evidence type="ECO:0000256" key="1">
    <source>
        <dbReference type="ARBA" id="ARBA00022741"/>
    </source>
</evidence>
<dbReference type="AlphaFoldDB" id="B8C064"/>
<dbReference type="KEGG" id="tps:THAPSDRAFT_33376"/>
<dbReference type="PANTHER" id="PTHR10695">
    <property type="entry name" value="DEPHOSPHO-COA KINASE-RELATED"/>
    <property type="match status" value="1"/>
</dbReference>
<dbReference type="FunCoup" id="B8C064">
    <property type="interactions" value="225"/>
</dbReference>
<dbReference type="Pfam" id="PF01121">
    <property type="entry name" value="CoaE"/>
    <property type="match status" value="1"/>
</dbReference>
<dbReference type="Proteomes" id="UP000001449">
    <property type="component" value="Chromosome 4"/>
</dbReference>